<reference evidence="3" key="1">
    <citation type="submission" date="2017-03" db="EMBL/GenBank/DDBJ databases">
        <title>Phytopthora megakarya and P. palmivora, two closely related causual agents of cacao black pod achieved similar genome size and gene model numbers by different mechanisms.</title>
        <authorList>
            <person name="Ali S."/>
            <person name="Shao J."/>
            <person name="Larry D.J."/>
            <person name="Kronmiller B."/>
            <person name="Shen D."/>
            <person name="Strem M.D."/>
            <person name="Melnick R.L."/>
            <person name="Guiltinan M.J."/>
            <person name="Tyler B.M."/>
            <person name="Meinhardt L.W."/>
            <person name="Bailey B.A."/>
        </authorList>
    </citation>
    <scope>NUCLEOTIDE SEQUENCE [LARGE SCALE GENOMIC DNA]</scope>
    <source>
        <strain evidence="3">zdho120</strain>
    </source>
</reference>
<proteinExistence type="predicted"/>
<comment type="caution">
    <text evidence="2">The sequence shown here is derived from an EMBL/GenBank/DDBJ whole genome shotgun (WGS) entry which is preliminary data.</text>
</comment>
<feature type="region of interest" description="Disordered" evidence="1">
    <location>
        <begin position="110"/>
        <end position="137"/>
    </location>
</feature>
<evidence type="ECO:0000313" key="3">
    <source>
        <dbReference type="Proteomes" id="UP000198211"/>
    </source>
</evidence>
<evidence type="ECO:0000256" key="1">
    <source>
        <dbReference type="SAM" id="MobiDB-lite"/>
    </source>
</evidence>
<dbReference type="Proteomes" id="UP000198211">
    <property type="component" value="Unassembled WGS sequence"/>
</dbReference>
<name>A0A225WQ37_9STRA</name>
<sequence>MCTGPVSCEGPTHLLLRLFPPYPLPKHGECDRHLAADFWAEYQLVQIDNPIQFDVYSCGAYVWGMFVRLVALGPHPDMTANALPKRRFDLFYYLPTSTLIPLQTMLQRQEAESVPPLPPATDKCQGEEDVAPTHVAH</sequence>
<gene>
    <name evidence="2" type="ORF">PHMEG_0006691</name>
</gene>
<organism evidence="2 3">
    <name type="scientific">Phytophthora megakarya</name>
    <dbReference type="NCBI Taxonomy" id="4795"/>
    <lineage>
        <taxon>Eukaryota</taxon>
        <taxon>Sar</taxon>
        <taxon>Stramenopiles</taxon>
        <taxon>Oomycota</taxon>
        <taxon>Peronosporomycetes</taxon>
        <taxon>Peronosporales</taxon>
        <taxon>Peronosporaceae</taxon>
        <taxon>Phytophthora</taxon>
    </lineage>
</organism>
<keyword evidence="3" id="KW-1185">Reference proteome</keyword>
<dbReference type="STRING" id="4795.A0A225WQ37"/>
<accession>A0A225WQ37</accession>
<evidence type="ECO:0000313" key="2">
    <source>
        <dbReference type="EMBL" id="OWZ19107.1"/>
    </source>
</evidence>
<dbReference type="AlphaFoldDB" id="A0A225WQ37"/>
<dbReference type="EMBL" id="NBNE01000487">
    <property type="protein sequence ID" value="OWZ19107.1"/>
    <property type="molecule type" value="Genomic_DNA"/>
</dbReference>
<protein>
    <submittedName>
        <fullName evidence="2">Uncharacterized protein</fullName>
    </submittedName>
</protein>